<keyword evidence="2" id="KW-0812">Transmembrane</keyword>
<evidence type="ECO:0000313" key="3">
    <source>
        <dbReference type="EMBL" id="SDG32280.1"/>
    </source>
</evidence>
<feature type="compositionally biased region" description="Polar residues" evidence="1">
    <location>
        <begin position="225"/>
        <end position="235"/>
    </location>
</feature>
<accession>A0A1G7TCF4</accession>
<proteinExistence type="predicted"/>
<gene>
    <name evidence="3" type="ORF">SAMN05421505_103183</name>
</gene>
<feature type="transmembrane region" description="Helical" evidence="2">
    <location>
        <begin position="179"/>
        <end position="201"/>
    </location>
</feature>
<name>A0A1G7TCF4_9ACTN</name>
<feature type="region of interest" description="Disordered" evidence="1">
    <location>
        <begin position="210"/>
        <end position="248"/>
    </location>
</feature>
<evidence type="ECO:0000313" key="4">
    <source>
        <dbReference type="Proteomes" id="UP000198923"/>
    </source>
</evidence>
<feature type="region of interest" description="Disordered" evidence="1">
    <location>
        <begin position="1"/>
        <end position="150"/>
    </location>
</feature>
<dbReference type="EMBL" id="FNCN01000003">
    <property type="protein sequence ID" value="SDG32280.1"/>
    <property type="molecule type" value="Genomic_DNA"/>
</dbReference>
<reference evidence="3 4" key="1">
    <citation type="submission" date="2016-10" db="EMBL/GenBank/DDBJ databases">
        <authorList>
            <person name="de Groot N.N."/>
        </authorList>
    </citation>
    <scope>NUCLEOTIDE SEQUENCE [LARGE SCALE GENOMIC DNA]</scope>
    <source>
        <strain evidence="3 4">CPCC 201354</strain>
    </source>
</reference>
<organism evidence="3 4">
    <name type="scientific">Sinosporangium album</name>
    <dbReference type="NCBI Taxonomy" id="504805"/>
    <lineage>
        <taxon>Bacteria</taxon>
        <taxon>Bacillati</taxon>
        <taxon>Actinomycetota</taxon>
        <taxon>Actinomycetes</taxon>
        <taxon>Streptosporangiales</taxon>
        <taxon>Streptosporangiaceae</taxon>
        <taxon>Sinosporangium</taxon>
    </lineage>
</organism>
<protein>
    <submittedName>
        <fullName evidence="3">Uncharacterized protein</fullName>
    </submittedName>
</protein>
<sequence>MAPEHPSPSHGAPAWPEVPDSEARPSRPVRQEPASASGGTAPPRPPRGGGAPQSQSWPGDQPPAQSFRRGGEPGEGTDPGLRPPAPGRAPGGTAPGTAPGSPPGPAPGPAPGAPPGAAPGAALGRDPADPYKPFVTAGQISGPKTPPPARQQELWNTVFGENYEQIGDEDDLEPRGKPIWVFALAGTLAVALIAALAWAFLAGPFAGEDEPAGEGVSGKAAPSSGPATTRPQSLSKLPRFPGNASPVAGTLTDSAAAITLPRLGGPWQLDSRPTVKTTYGFATRQYVAAGRDNTGKAQYAQVMSGPLPERLKARYSSPENLSPVISAVAFQARQKLFPPGNQIRKIAQQALAVQGLPGELSAWQVTAGQDKTTMVVAALSTGEDLPAIIYMSVPESKKQLLPDVNTVFRRIGLAAS</sequence>
<dbReference type="Proteomes" id="UP000198923">
    <property type="component" value="Unassembled WGS sequence"/>
</dbReference>
<keyword evidence="2" id="KW-0472">Membrane</keyword>
<feature type="compositionally biased region" description="Pro residues" evidence="1">
    <location>
        <begin position="100"/>
        <end position="117"/>
    </location>
</feature>
<keyword evidence="2" id="KW-1133">Transmembrane helix</keyword>
<evidence type="ECO:0000256" key="1">
    <source>
        <dbReference type="SAM" id="MobiDB-lite"/>
    </source>
</evidence>
<dbReference type="STRING" id="504805.SAMN05421505_103183"/>
<dbReference type="AlphaFoldDB" id="A0A1G7TCF4"/>
<keyword evidence="4" id="KW-1185">Reference proteome</keyword>
<evidence type="ECO:0000256" key="2">
    <source>
        <dbReference type="SAM" id="Phobius"/>
    </source>
</evidence>